<evidence type="ECO:0000313" key="3">
    <source>
        <dbReference type="Proteomes" id="UP000559256"/>
    </source>
</evidence>
<accession>A0A8H5D526</accession>
<dbReference type="OrthoDB" id="3203775at2759"/>
<feature type="transmembrane region" description="Helical" evidence="1">
    <location>
        <begin position="90"/>
        <end position="109"/>
    </location>
</feature>
<dbReference type="Proteomes" id="UP000559256">
    <property type="component" value="Unassembled WGS sequence"/>
</dbReference>
<dbReference type="AlphaFoldDB" id="A0A8H5D526"/>
<keyword evidence="1" id="KW-1133">Transmembrane helix</keyword>
<keyword evidence="1" id="KW-0472">Membrane</keyword>
<comment type="caution">
    <text evidence="2">The sequence shown here is derived from an EMBL/GenBank/DDBJ whole genome shotgun (WGS) entry which is preliminary data.</text>
</comment>
<proteinExistence type="predicted"/>
<protein>
    <submittedName>
        <fullName evidence="2">Uncharacterized protein</fullName>
    </submittedName>
</protein>
<evidence type="ECO:0000313" key="2">
    <source>
        <dbReference type="EMBL" id="KAF5353749.1"/>
    </source>
</evidence>
<feature type="transmembrane region" description="Helical" evidence="1">
    <location>
        <begin position="12"/>
        <end position="37"/>
    </location>
</feature>
<keyword evidence="1" id="KW-0812">Transmembrane</keyword>
<feature type="transmembrane region" description="Helical" evidence="1">
    <location>
        <begin position="161"/>
        <end position="181"/>
    </location>
</feature>
<evidence type="ECO:0000256" key="1">
    <source>
        <dbReference type="SAM" id="Phobius"/>
    </source>
</evidence>
<organism evidence="2 3">
    <name type="scientific">Tetrapyrgos nigripes</name>
    <dbReference type="NCBI Taxonomy" id="182062"/>
    <lineage>
        <taxon>Eukaryota</taxon>
        <taxon>Fungi</taxon>
        <taxon>Dikarya</taxon>
        <taxon>Basidiomycota</taxon>
        <taxon>Agaricomycotina</taxon>
        <taxon>Agaricomycetes</taxon>
        <taxon>Agaricomycetidae</taxon>
        <taxon>Agaricales</taxon>
        <taxon>Marasmiineae</taxon>
        <taxon>Marasmiaceae</taxon>
        <taxon>Tetrapyrgos</taxon>
    </lineage>
</organism>
<name>A0A8H5D526_9AGAR</name>
<dbReference type="PANTHER" id="PTHR40465">
    <property type="entry name" value="CHROMOSOME 1, WHOLE GENOME SHOTGUN SEQUENCE"/>
    <property type="match status" value="1"/>
</dbReference>
<keyword evidence="3" id="KW-1185">Reference proteome</keyword>
<sequence>MADANVDLNDVLGSILIGTWLNAMLYMLEITQVIHYFQNYSNDRPIFKIAVATVFILDTVCTVAACASAYLYSVVHWGDRAYLAQQYWPIPMYIVTTGTCGAIVQFFMLSRYWILTKRKAVASVIIIGIIVTWGGSIYSASKLATFSDYSQRKTVFVSATSVLKLTLAIVFWILTPGLGFGF</sequence>
<gene>
    <name evidence="2" type="ORF">D9758_008690</name>
</gene>
<feature type="transmembrane region" description="Helical" evidence="1">
    <location>
        <begin position="121"/>
        <end position="141"/>
    </location>
</feature>
<dbReference type="EMBL" id="JAACJM010000062">
    <property type="protein sequence ID" value="KAF5353749.1"/>
    <property type="molecule type" value="Genomic_DNA"/>
</dbReference>
<feature type="transmembrane region" description="Helical" evidence="1">
    <location>
        <begin position="49"/>
        <end position="70"/>
    </location>
</feature>
<reference evidence="2 3" key="1">
    <citation type="journal article" date="2020" name="ISME J.">
        <title>Uncovering the hidden diversity of litter-decomposition mechanisms in mushroom-forming fungi.</title>
        <authorList>
            <person name="Floudas D."/>
            <person name="Bentzer J."/>
            <person name="Ahren D."/>
            <person name="Johansson T."/>
            <person name="Persson P."/>
            <person name="Tunlid A."/>
        </authorList>
    </citation>
    <scope>NUCLEOTIDE SEQUENCE [LARGE SCALE GENOMIC DNA]</scope>
    <source>
        <strain evidence="2 3">CBS 291.85</strain>
    </source>
</reference>
<dbReference type="PANTHER" id="PTHR40465:SF1">
    <property type="entry name" value="DUF6534 DOMAIN-CONTAINING PROTEIN"/>
    <property type="match status" value="1"/>
</dbReference>